<dbReference type="RefSeq" id="WP_345206114.1">
    <property type="nucleotide sequence ID" value="NZ_BAABHX010000005.1"/>
</dbReference>
<evidence type="ECO:0000313" key="1">
    <source>
        <dbReference type="EMBL" id="GAA5096953.1"/>
    </source>
</evidence>
<organism evidence="1 2">
    <name type="scientific">Chryseobacterium ginsengisoli</name>
    <dbReference type="NCBI Taxonomy" id="363853"/>
    <lineage>
        <taxon>Bacteria</taxon>
        <taxon>Pseudomonadati</taxon>
        <taxon>Bacteroidota</taxon>
        <taxon>Flavobacteriia</taxon>
        <taxon>Flavobacteriales</taxon>
        <taxon>Weeksellaceae</taxon>
        <taxon>Chryseobacterium group</taxon>
        <taxon>Chryseobacterium</taxon>
    </lineage>
</organism>
<dbReference type="Proteomes" id="UP001500353">
    <property type="component" value="Unassembled WGS sequence"/>
</dbReference>
<dbReference type="EMBL" id="BAABHX010000005">
    <property type="protein sequence ID" value="GAA5096953.1"/>
    <property type="molecule type" value="Genomic_DNA"/>
</dbReference>
<accession>A0ABP9MNE9</accession>
<comment type="caution">
    <text evidence="1">The sequence shown here is derived from an EMBL/GenBank/DDBJ whole genome shotgun (WGS) entry which is preliminary data.</text>
</comment>
<reference evidence="2" key="1">
    <citation type="journal article" date="2019" name="Int. J. Syst. Evol. Microbiol.">
        <title>The Global Catalogue of Microorganisms (GCM) 10K type strain sequencing project: providing services to taxonomists for standard genome sequencing and annotation.</title>
        <authorList>
            <consortium name="The Broad Institute Genomics Platform"/>
            <consortium name="The Broad Institute Genome Sequencing Center for Infectious Disease"/>
            <person name="Wu L."/>
            <person name="Ma J."/>
        </authorList>
    </citation>
    <scope>NUCLEOTIDE SEQUENCE [LARGE SCALE GENOMIC DNA]</scope>
    <source>
        <strain evidence="2">JCM 18019</strain>
    </source>
</reference>
<protein>
    <submittedName>
        <fullName evidence="1">Uncharacterized protein</fullName>
    </submittedName>
</protein>
<name>A0ABP9MNE9_9FLAO</name>
<evidence type="ECO:0000313" key="2">
    <source>
        <dbReference type="Proteomes" id="UP001500353"/>
    </source>
</evidence>
<sequence length="96" mass="10668">MENIVLHNQTLLDISIQYTGNVENCFQIAIANGKSVSDDLTSGMTFEEPEALKIDDDILSYFKAKRIHPATGNIEFAITELGGIDYMKIGGNFRIK</sequence>
<proteinExistence type="predicted"/>
<gene>
    <name evidence="1" type="ORF">GCM10023210_31380</name>
</gene>
<keyword evidence="2" id="KW-1185">Reference proteome</keyword>